<dbReference type="AlphaFoldDB" id="A0AAD7IBD9"/>
<sequence>MAMLISTGYKSQTVVADLLLPTPIILSARSQPQSPPPHYYGPLQPEPAFVLPPPYIESTPPQLQPPAASSSFQRLLSIPIPLHVTLLDGWALVFEVTKAAAHNIKVVNRELTKKRKRDDPATRSLQSQGRGIRKVAAMFGEISTILADAEEYAKHPYPDDEEDDGDEDDETERSEEDENAERNLEAALEINRLVPNLKQMVAKYKKKDDLSPLVHYFTAASVTSLELHDTDVAETAPEGGQQRTQR</sequence>
<feature type="region of interest" description="Disordered" evidence="1">
    <location>
        <begin position="151"/>
        <end position="182"/>
    </location>
</feature>
<evidence type="ECO:0000313" key="2">
    <source>
        <dbReference type="EMBL" id="KAJ7739267.1"/>
    </source>
</evidence>
<feature type="region of interest" description="Disordered" evidence="1">
    <location>
        <begin position="225"/>
        <end position="246"/>
    </location>
</feature>
<dbReference type="Proteomes" id="UP001215280">
    <property type="component" value="Unassembled WGS sequence"/>
</dbReference>
<gene>
    <name evidence="2" type="ORF">DFH07DRAFT_965826</name>
</gene>
<name>A0AAD7IBD9_9AGAR</name>
<protein>
    <submittedName>
        <fullName evidence="2">Uncharacterized protein</fullName>
    </submittedName>
</protein>
<accession>A0AAD7IBD9</accession>
<keyword evidence="3" id="KW-1185">Reference proteome</keyword>
<reference evidence="2" key="1">
    <citation type="submission" date="2023-03" db="EMBL/GenBank/DDBJ databases">
        <title>Massive genome expansion in bonnet fungi (Mycena s.s.) driven by repeated elements and novel gene families across ecological guilds.</title>
        <authorList>
            <consortium name="Lawrence Berkeley National Laboratory"/>
            <person name="Harder C.B."/>
            <person name="Miyauchi S."/>
            <person name="Viragh M."/>
            <person name="Kuo A."/>
            <person name="Thoen E."/>
            <person name="Andreopoulos B."/>
            <person name="Lu D."/>
            <person name="Skrede I."/>
            <person name="Drula E."/>
            <person name="Henrissat B."/>
            <person name="Morin E."/>
            <person name="Kohler A."/>
            <person name="Barry K."/>
            <person name="LaButti K."/>
            <person name="Morin E."/>
            <person name="Salamov A."/>
            <person name="Lipzen A."/>
            <person name="Mereny Z."/>
            <person name="Hegedus B."/>
            <person name="Baldrian P."/>
            <person name="Stursova M."/>
            <person name="Weitz H."/>
            <person name="Taylor A."/>
            <person name="Grigoriev I.V."/>
            <person name="Nagy L.G."/>
            <person name="Martin F."/>
            <person name="Kauserud H."/>
        </authorList>
    </citation>
    <scope>NUCLEOTIDE SEQUENCE</scope>
    <source>
        <strain evidence="2">CBHHK188m</strain>
    </source>
</reference>
<dbReference type="EMBL" id="JARJLG010000133">
    <property type="protein sequence ID" value="KAJ7739267.1"/>
    <property type="molecule type" value="Genomic_DNA"/>
</dbReference>
<evidence type="ECO:0000256" key="1">
    <source>
        <dbReference type="SAM" id="MobiDB-lite"/>
    </source>
</evidence>
<organism evidence="2 3">
    <name type="scientific">Mycena maculata</name>
    <dbReference type="NCBI Taxonomy" id="230809"/>
    <lineage>
        <taxon>Eukaryota</taxon>
        <taxon>Fungi</taxon>
        <taxon>Dikarya</taxon>
        <taxon>Basidiomycota</taxon>
        <taxon>Agaricomycotina</taxon>
        <taxon>Agaricomycetes</taxon>
        <taxon>Agaricomycetidae</taxon>
        <taxon>Agaricales</taxon>
        <taxon>Marasmiineae</taxon>
        <taxon>Mycenaceae</taxon>
        <taxon>Mycena</taxon>
    </lineage>
</organism>
<proteinExistence type="predicted"/>
<evidence type="ECO:0000313" key="3">
    <source>
        <dbReference type="Proteomes" id="UP001215280"/>
    </source>
</evidence>
<comment type="caution">
    <text evidence="2">The sequence shown here is derived from an EMBL/GenBank/DDBJ whole genome shotgun (WGS) entry which is preliminary data.</text>
</comment>
<feature type="compositionally biased region" description="Acidic residues" evidence="1">
    <location>
        <begin position="159"/>
        <end position="179"/>
    </location>
</feature>